<accession>A0A3P3YI04</accession>
<evidence type="ECO:0000313" key="9">
    <source>
        <dbReference type="Proteomes" id="UP000290189"/>
    </source>
</evidence>
<keyword evidence="6" id="KW-0813">Transport</keyword>
<feature type="transmembrane region" description="Helical" evidence="7">
    <location>
        <begin position="177"/>
        <end position="196"/>
    </location>
</feature>
<dbReference type="Pfam" id="PF00854">
    <property type="entry name" value="PTR2"/>
    <property type="match status" value="1"/>
</dbReference>
<keyword evidence="8" id="KW-0496">Mitochondrion</keyword>
<proteinExistence type="inferred from homology"/>
<feature type="transmembrane region" description="Helical" evidence="7">
    <location>
        <begin position="143"/>
        <end position="165"/>
    </location>
</feature>
<comment type="subcellular location">
    <subcellularLocation>
        <location evidence="1 6">Membrane</location>
        <topology evidence="1 6">Multi-pass membrane protein</topology>
    </subcellularLocation>
</comment>
<organism evidence="8 9">
    <name type="scientific">Plasmodiophora brassicae</name>
    <name type="common">Clubroot disease agent</name>
    <dbReference type="NCBI Taxonomy" id="37360"/>
    <lineage>
        <taxon>Eukaryota</taxon>
        <taxon>Sar</taxon>
        <taxon>Rhizaria</taxon>
        <taxon>Endomyxa</taxon>
        <taxon>Phytomyxea</taxon>
        <taxon>Plasmodiophorida</taxon>
        <taxon>Plasmodiophoridae</taxon>
        <taxon>Plasmodiophora</taxon>
    </lineage>
</organism>
<dbReference type="SUPFAM" id="SSF103473">
    <property type="entry name" value="MFS general substrate transporter"/>
    <property type="match status" value="1"/>
</dbReference>
<evidence type="ECO:0000256" key="7">
    <source>
        <dbReference type="SAM" id="Phobius"/>
    </source>
</evidence>
<dbReference type="InterPro" id="IPR018456">
    <property type="entry name" value="PTR2_symporter_CS"/>
</dbReference>
<dbReference type="Proteomes" id="UP000290189">
    <property type="component" value="Unassembled WGS sequence"/>
</dbReference>
<feature type="transmembrane region" description="Helical" evidence="7">
    <location>
        <begin position="356"/>
        <end position="374"/>
    </location>
</feature>
<evidence type="ECO:0008006" key="10">
    <source>
        <dbReference type="Google" id="ProtNLM"/>
    </source>
</evidence>
<dbReference type="InterPro" id="IPR000109">
    <property type="entry name" value="POT_fam"/>
</dbReference>
<reference evidence="8 9" key="1">
    <citation type="submission" date="2018-03" db="EMBL/GenBank/DDBJ databases">
        <authorList>
            <person name="Fogelqvist J."/>
        </authorList>
    </citation>
    <scope>NUCLEOTIDE SEQUENCE [LARGE SCALE GENOMIC DNA]</scope>
</reference>
<feature type="transmembrane region" description="Helical" evidence="7">
    <location>
        <begin position="536"/>
        <end position="558"/>
    </location>
</feature>
<protein>
    <recommendedName>
        <fullName evidence="10">Major facilitator superfamily (MFS) profile domain-containing protein</fullName>
    </recommendedName>
</protein>
<feature type="transmembrane region" description="Helical" evidence="7">
    <location>
        <begin position="476"/>
        <end position="496"/>
    </location>
</feature>
<evidence type="ECO:0000256" key="1">
    <source>
        <dbReference type="ARBA" id="ARBA00004141"/>
    </source>
</evidence>
<feature type="transmembrane region" description="Helical" evidence="7">
    <location>
        <begin position="394"/>
        <end position="412"/>
    </location>
</feature>
<dbReference type="InterPro" id="IPR036259">
    <property type="entry name" value="MFS_trans_sf"/>
</dbReference>
<keyword evidence="5 7" id="KW-0472">Membrane</keyword>
<gene>
    <name evidence="8" type="ORF">PLBR_LOCUS7000</name>
</gene>
<evidence type="ECO:0000256" key="5">
    <source>
        <dbReference type="ARBA" id="ARBA00023136"/>
    </source>
</evidence>
<dbReference type="AlphaFoldDB" id="A0A3P3YI04"/>
<evidence type="ECO:0000256" key="4">
    <source>
        <dbReference type="ARBA" id="ARBA00022989"/>
    </source>
</evidence>
<feature type="transmembrane region" description="Helical" evidence="7">
    <location>
        <begin position="217"/>
        <end position="236"/>
    </location>
</feature>
<evidence type="ECO:0000256" key="2">
    <source>
        <dbReference type="ARBA" id="ARBA00005982"/>
    </source>
</evidence>
<feature type="transmembrane region" description="Helical" evidence="7">
    <location>
        <begin position="508"/>
        <end position="530"/>
    </location>
</feature>
<dbReference type="Gene3D" id="1.20.1250.20">
    <property type="entry name" value="MFS general substrate transporter like domains"/>
    <property type="match status" value="1"/>
</dbReference>
<dbReference type="PROSITE" id="PS01023">
    <property type="entry name" value="PTR2_2"/>
    <property type="match status" value="1"/>
</dbReference>
<feature type="transmembrane region" description="Helical" evidence="7">
    <location>
        <begin position="424"/>
        <end position="445"/>
    </location>
</feature>
<evidence type="ECO:0000256" key="6">
    <source>
        <dbReference type="RuleBase" id="RU003755"/>
    </source>
</evidence>
<sequence>MGAVPVRSKGVGAATDCACTNDTQPQNRSEAFLPAEEDKHGRVDWQPVSDADHIVAATDTASTSSSFANGLPRSTISIVIVEFCERFAFYGSSLCFSMYMLNMLNMSYEEVDVIQNGFLTWSYACALLGGYMGDSSFGKVKTILLFASVYLFGLVVLALSAMPFAYDAYPLRPTATLALGGFFLALFLIGMGTGGIKSNVSVLVAEQIDDPALIERAFRYFYWAINAGALLGQLIVPLLHHFGPVVVDRFGVEQGSSYWMAFLAPCLLFIVGIGVFVQGIPTYATRAPTGPSVMLRSYRVFARAVRNRQFPPPDPITGRPSFLDRALLTLPGDDVPTQDEINLVADLKNVLHASKIFLVFPIYWVLYNQMQTSFIQQGMQMKSPSWLTVDQLNIVNALCIIICIPLFDSVVFPGLRRLGLRLGLITRMAIGFVISAAALFYAGAIQWQIDQEGEFIDGKYIVRVPDSDRISVFNQIPAYVLIAISEIFSSVTALEFAYSQAPKSMKSVVMSLFLVTSAVGSLLSMLIAPFMGPGHLFHAFVAMATVMLAFSVAFYAAFRHHVIIHAPPTI</sequence>
<dbReference type="GO" id="GO:0006857">
    <property type="term" value="P:oligopeptide transport"/>
    <property type="evidence" value="ECO:0007669"/>
    <property type="project" value="InterPro"/>
</dbReference>
<evidence type="ECO:0000313" key="8">
    <source>
        <dbReference type="EMBL" id="SPQ99785.1"/>
    </source>
</evidence>
<dbReference type="PANTHER" id="PTHR11654">
    <property type="entry name" value="OLIGOPEPTIDE TRANSPORTER-RELATED"/>
    <property type="match status" value="1"/>
</dbReference>
<keyword evidence="3 6" id="KW-0812">Transmembrane</keyword>
<comment type="similarity">
    <text evidence="2 6">Belongs to the major facilitator superfamily. Proton-dependent oligopeptide transporter (POT/PTR) (TC 2.A.17) family.</text>
</comment>
<dbReference type="EMBL" id="OVEO01000012">
    <property type="protein sequence ID" value="SPQ99785.1"/>
    <property type="molecule type" value="Genomic_DNA"/>
</dbReference>
<feature type="transmembrane region" description="Helical" evidence="7">
    <location>
        <begin position="256"/>
        <end position="277"/>
    </location>
</feature>
<geneLocation type="mitochondrion" evidence="8"/>
<dbReference type="GO" id="GO:0022857">
    <property type="term" value="F:transmembrane transporter activity"/>
    <property type="evidence" value="ECO:0007669"/>
    <property type="project" value="InterPro"/>
</dbReference>
<evidence type="ECO:0000256" key="3">
    <source>
        <dbReference type="ARBA" id="ARBA00022692"/>
    </source>
</evidence>
<dbReference type="GO" id="GO:0016020">
    <property type="term" value="C:membrane"/>
    <property type="evidence" value="ECO:0007669"/>
    <property type="project" value="UniProtKB-SubCell"/>
</dbReference>
<keyword evidence="4 7" id="KW-1133">Transmembrane helix</keyword>
<name>A0A3P3YI04_PLABS</name>